<dbReference type="Gene3D" id="1.20.1270.60">
    <property type="entry name" value="Arfaptin homology (AH) domain/BAR domain"/>
    <property type="match status" value="1"/>
</dbReference>
<reference evidence="4 5" key="1">
    <citation type="submission" date="2016-10" db="EMBL/GenBank/DDBJ databases">
        <authorList>
            <person name="de Groot N.N."/>
        </authorList>
    </citation>
    <scope>NUCLEOTIDE SEQUENCE [LARGE SCALE GENOMIC DNA]</scope>
    <source>
        <strain evidence="4 5">DSM 17073</strain>
    </source>
</reference>
<dbReference type="Pfam" id="PF10145">
    <property type="entry name" value="PhageMin_Tail"/>
    <property type="match status" value="1"/>
</dbReference>
<dbReference type="EMBL" id="FOXC01000061">
    <property type="protein sequence ID" value="SFP77537.1"/>
    <property type="molecule type" value="Genomic_DNA"/>
</dbReference>
<dbReference type="PANTHER" id="PTHR37813">
    <property type="entry name" value="FELS-2 PROPHAGE PROTEIN"/>
    <property type="match status" value="1"/>
</dbReference>
<evidence type="ECO:0000313" key="5">
    <source>
        <dbReference type="Proteomes" id="UP000242243"/>
    </source>
</evidence>
<gene>
    <name evidence="4" type="ORF">SAMN05421839_1611</name>
</gene>
<name>A0A1I5T4E6_9BACI</name>
<dbReference type="STRING" id="306540.SAMN05421839_1611"/>
<accession>A0A1I5T4E6</accession>
<feature type="coiled-coil region" evidence="2">
    <location>
        <begin position="51"/>
        <end position="134"/>
    </location>
</feature>
<dbReference type="InterPro" id="IPR027267">
    <property type="entry name" value="AH/BAR_dom_sf"/>
</dbReference>
<organism evidence="4 5">
    <name type="scientific">Halolactibacillus halophilus</name>
    <dbReference type="NCBI Taxonomy" id="306540"/>
    <lineage>
        <taxon>Bacteria</taxon>
        <taxon>Bacillati</taxon>
        <taxon>Bacillota</taxon>
        <taxon>Bacilli</taxon>
        <taxon>Bacillales</taxon>
        <taxon>Bacillaceae</taxon>
        <taxon>Halolactibacillus</taxon>
    </lineage>
</organism>
<dbReference type="InterPro" id="IPR010090">
    <property type="entry name" value="Phage_tape_meas"/>
</dbReference>
<evidence type="ECO:0000313" key="4">
    <source>
        <dbReference type="EMBL" id="SFP77537.1"/>
    </source>
</evidence>
<keyword evidence="2" id="KW-0175">Coiled coil</keyword>
<evidence type="ECO:0000256" key="2">
    <source>
        <dbReference type="SAM" id="Coils"/>
    </source>
</evidence>
<dbReference type="NCBIfam" id="TIGR01760">
    <property type="entry name" value="tape_meas_TP901"/>
    <property type="match status" value="1"/>
</dbReference>
<dbReference type="AlphaFoldDB" id="A0A1I5T4E6"/>
<feature type="domain" description="Phage tail tape measure protein" evidence="3">
    <location>
        <begin position="217"/>
        <end position="412"/>
    </location>
</feature>
<evidence type="ECO:0000256" key="1">
    <source>
        <dbReference type="ARBA" id="ARBA00022612"/>
    </source>
</evidence>
<dbReference type="PANTHER" id="PTHR37813:SF1">
    <property type="entry name" value="FELS-2 PROPHAGE PROTEIN"/>
    <property type="match status" value="1"/>
</dbReference>
<keyword evidence="1" id="KW-1188">Viral release from host cell</keyword>
<protein>
    <submittedName>
        <fullName evidence="4">Phage tail tape measure protein, TP901 family, core region</fullName>
    </submittedName>
</protein>
<dbReference type="RefSeq" id="WP_089833956.1">
    <property type="nucleotide sequence ID" value="NZ_FOXC01000061.1"/>
</dbReference>
<evidence type="ECO:0000259" key="3">
    <source>
        <dbReference type="Pfam" id="PF10145"/>
    </source>
</evidence>
<feature type="coiled-coil region" evidence="2">
    <location>
        <begin position="821"/>
        <end position="921"/>
    </location>
</feature>
<feature type="coiled-coil region" evidence="2">
    <location>
        <begin position="719"/>
        <end position="777"/>
    </location>
</feature>
<sequence>MAERIEGLSIELDLETMKINSGLKDLKSQLTTVNSEMKANMSAFDRSDKTIVKYETRLNGLNKKLEVQQAVTDSARKSYEKMVKEHGEGSEEAQKAAKEYNNQVAALNNLSRYVERVEKDLSQLREEQRIANSNWTKLGNTLDSAGNKMKNFGDKASGVGNALSKTVTPAVIGMGTAMGLVASSYEDSAVKIQNSLGLTAEETKELTDISRNIYKNGFGESAEEIDTALLQTKQNIRDLNNEDLERITEKAFLLADTFESDVNEVTRAGNNIMKGFGLEADEAFDLMAKGAQNGLNFSNEMFDNLSEYSTLFGNMGYSAEEYFELLQKGTEAGVYNLDYINDVMKEFQIRVKDGSKTTSDAMDKLSEETQTVWKEFNKGDKTVKDVSNAVLKELKGMDDQVSANQVGVELFGTKFEDLESEAMYALGDIGDGLEDVDGTMDDMTKNTERSISRQWKSTWREAKEVLLPVGETLLDFTREVLPDVKDGIEGVTEWFEELDEEGKKNIIMFGGIAAAAGPVLSVVGGLSSGIGGLLKVGGSLSALLGKAGGTALLGKLGALGLTGPVGMAVAGVAGLTAVTYGLSKATEENLEDTLSSIDTRKKEIESVDELIEKFGALQEKNKLSSDEILRYMDISDELKEAKTEKTIEKLKDEQADLLKKSKLTNEEMEEFLELNEEVVKKAPATSSVISDQGNAYADVLEKLEDLNEAERNRLMNDTYDAITEELNNHKVALEKQKDLQIEIAKQESDRSTRLDELNKLSEELKQKDLDIADIKKEMSTLSGEERLKLSEKLLQEEEARRLLVSQKEGHEEIISKIDKTISKKKESLDDTKEELAAFNDLAGEYEAMILKQVNINAEKGKGLKTVESEIETLEKKRQKYIELSRENDGNTQAYKDQAKELGEQISKLDAAKKELENINEIAGRTIYQSRIVNVKFHARYSGFKTGDSANIGLVGGGGYQEYAKGTDYHPGGPFLAGEEGPELGRLGNRWEMLEFGMYKRPAGYQVFTNEETKNIMKAFNSMPGYATGISPDGEADRIVNSLRNNSFNKLLALLGKQATVPNQSIRQTSVIDYTKELLTATLEQNELLTAILSKDNHTYLDGKQLEPVISSIQARKQFKRGRRP</sequence>
<dbReference type="OrthoDB" id="1779742at2"/>
<feature type="coiled-coil region" evidence="2">
    <location>
        <begin position="640"/>
        <end position="667"/>
    </location>
</feature>
<dbReference type="Proteomes" id="UP000242243">
    <property type="component" value="Unassembled WGS sequence"/>
</dbReference>
<proteinExistence type="predicted"/>